<evidence type="ECO:0000256" key="1">
    <source>
        <dbReference type="ARBA" id="ARBA00009986"/>
    </source>
</evidence>
<comment type="caution">
    <text evidence="4">The sequence shown here is derived from an EMBL/GenBank/DDBJ whole genome shotgun (WGS) entry which is preliminary data.</text>
</comment>
<keyword evidence="5" id="KW-1185">Reference proteome</keyword>
<gene>
    <name evidence="4" type="primary">gabD</name>
    <name evidence="4" type="ORF">GORHZ_070_00090</name>
</gene>
<dbReference type="FunFam" id="3.40.605.10:FF:000026">
    <property type="entry name" value="Aldehyde dehydrogenase, putative"/>
    <property type="match status" value="1"/>
</dbReference>
<dbReference type="InterPro" id="IPR016163">
    <property type="entry name" value="Ald_DH_C"/>
</dbReference>
<feature type="domain" description="Aldehyde dehydrogenase" evidence="3">
    <location>
        <begin position="22"/>
        <end position="485"/>
    </location>
</feature>
<evidence type="ECO:0000313" key="5">
    <source>
        <dbReference type="Proteomes" id="UP000008363"/>
    </source>
</evidence>
<dbReference type="Proteomes" id="UP000008363">
    <property type="component" value="Unassembled WGS sequence"/>
</dbReference>
<name>K6WT73_9ACTN</name>
<proteinExistence type="inferred from homology"/>
<dbReference type="PANTHER" id="PTHR43353">
    <property type="entry name" value="SUCCINATE-SEMIALDEHYDE DEHYDROGENASE, MITOCHONDRIAL"/>
    <property type="match status" value="1"/>
</dbReference>
<evidence type="ECO:0000259" key="3">
    <source>
        <dbReference type="Pfam" id="PF00171"/>
    </source>
</evidence>
<dbReference type="EMBL" id="BAHC01000070">
    <property type="protein sequence ID" value="GAB89754.1"/>
    <property type="molecule type" value="Genomic_DNA"/>
</dbReference>
<keyword evidence="2" id="KW-0560">Oxidoreductase</keyword>
<accession>K6WT73</accession>
<dbReference type="eggNOG" id="COG1012">
    <property type="taxonomic scope" value="Bacteria"/>
</dbReference>
<evidence type="ECO:0000313" key="4">
    <source>
        <dbReference type="EMBL" id="GAB89754.1"/>
    </source>
</evidence>
<dbReference type="PANTHER" id="PTHR43353:SF5">
    <property type="entry name" value="SUCCINATE-SEMIALDEHYDE DEHYDROGENASE, MITOCHONDRIAL"/>
    <property type="match status" value="1"/>
</dbReference>
<dbReference type="InterPro" id="IPR050740">
    <property type="entry name" value="Aldehyde_DH_Superfamily"/>
</dbReference>
<reference evidence="4 5" key="1">
    <citation type="submission" date="2012-08" db="EMBL/GenBank/DDBJ databases">
        <title>Whole genome shotgun sequence of Gordonia rhizosphera NBRC 16068.</title>
        <authorList>
            <person name="Takarada H."/>
            <person name="Isaki S."/>
            <person name="Hosoyama A."/>
            <person name="Tsuchikane K."/>
            <person name="Katsumata H."/>
            <person name="Baba S."/>
            <person name="Ohji S."/>
            <person name="Yamazaki S."/>
            <person name="Fujita N."/>
        </authorList>
    </citation>
    <scope>NUCLEOTIDE SEQUENCE [LARGE SCALE GENOMIC DNA]</scope>
    <source>
        <strain evidence="4 5">NBRC 16068</strain>
    </source>
</reference>
<dbReference type="InterPro" id="IPR015590">
    <property type="entry name" value="Aldehyde_DH_dom"/>
</dbReference>
<dbReference type="CDD" id="cd07103">
    <property type="entry name" value="ALDH_F5_SSADH_GabD"/>
    <property type="match status" value="1"/>
</dbReference>
<dbReference type="FunFam" id="3.40.605.10:FF:000005">
    <property type="entry name" value="Succinate-semialdehyde dehydrogenase I"/>
    <property type="match status" value="1"/>
</dbReference>
<dbReference type="Pfam" id="PF00171">
    <property type="entry name" value="Aldedh"/>
    <property type="match status" value="1"/>
</dbReference>
<dbReference type="FunFam" id="3.40.309.10:FF:000004">
    <property type="entry name" value="Succinate-semialdehyde dehydrogenase I"/>
    <property type="match status" value="1"/>
</dbReference>
<dbReference type="Gene3D" id="3.40.309.10">
    <property type="entry name" value="Aldehyde Dehydrogenase, Chain A, domain 2"/>
    <property type="match status" value="1"/>
</dbReference>
<dbReference type="Gene3D" id="3.40.605.10">
    <property type="entry name" value="Aldehyde Dehydrogenase, Chain A, domain 1"/>
    <property type="match status" value="1"/>
</dbReference>
<organism evidence="4 5">
    <name type="scientific">Gordonia rhizosphera NBRC 16068</name>
    <dbReference type="NCBI Taxonomy" id="1108045"/>
    <lineage>
        <taxon>Bacteria</taxon>
        <taxon>Bacillati</taxon>
        <taxon>Actinomycetota</taxon>
        <taxon>Actinomycetes</taxon>
        <taxon>Mycobacteriales</taxon>
        <taxon>Gordoniaceae</taxon>
        <taxon>Gordonia</taxon>
    </lineage>
</organism>
<dbReference type="InterPro" id="IPR016161">
    <property type="entry name" value="Ald_DH/histidinol_DH"/>
</dbReference>
<dbReference type="RefSeq" id="WP_006332026.1">
    <property type="nucleotide sequence ID" value="NZ_BAHC01000070.1"/>
</dbReference>
<evidence type="ECO:0000256" key="2">
    <source>
        <dbReference type="ARBA" id="ARBA00023002"/>
    </source>
</evidence>
<comment type="similarity">
    <text evidence="1">Belongs to the aldehyde dehydrogenase family.</text>
</comment>
<protein>
    <submittedName>
        <fullName evidence="4">Succinate-semialdehyde dehydrogenase</fullName>
    </submittedName>
</protein>
<dbReference type="InterPro" id="IPR016162">
    <property type="entry name" value="Ald_DH_N"/>
</dbReference>
<dbReference type="AlphaFoldDB" id="K6WT73"/>
<dbReference type="SUPFAM" id="SSF53720">
    <property type="entry name" value="ALDH-like"/>
    <property type="match status" value="1"/>
</dbReference>
<sequence length="490" mass="52268">MLPPLLESSAATKESLFINGKWRPAVSGETFDVTNPATGDVLAAVAVAEREDVREAIDAAESAFAGWAALTAYERADYLTAAHDLMLERAEDLAHLMTLEQGKPLKASRNEVRYAADFLIWFAEEAKRVYGATIPSARADQRFLVHRAPVGVVAAITPWNYPISMITRKVGPALAAGAPIVLKPATQTPLTAIAVFKILEEVGIPAGVVNLVTTKNPRVFSAEVMDSTAVRKVTFTGSTEIGKVLARDAANTVKRVSLELGGHAPFIVFPDADPVHAAKGVSLVKFLNTGQACISPNRIYVHRSIAPAFLDELTRRAGRLRAGNGLDPTSGIGPLIDESSMEKMENQVSDATRHGAEVLVGGGRLTGDEHAGGNFFQATVLSGVTPEMQIYREETFGPIAPVILFDDDDDIIAMANDTDYGLASYVYTRDLSLALRTAEQLRFGIVGINDINPTSAAAPFGGVKQSGLGREGAAEGILEYLDTKLIGISI</sequence>
<dbReference type="STRING" id="1108045.GORHZ_070_00090"/>
<dbReference type="GO" id="GO:0004777">
    <property type="term" value="F:succinate-semialdehyde dehydrogenase (NAD+) activity"/>
    <property type="evidence" value="ECO:0007669"/>
    <property type="project" value="TreeGrafter"/>
</dbReference>
<dbReference type="GO" id="GO:0009450">
    <property type="term" value="P:gamma-aminobutyric acid catabolic process"/>
    <property type="evidence" value="ECO:0007669"/>
    <property type="project" value="TreeGrafter"/>
</dbReference>